<comment type="caution">
    <text evidence="2">The sequence shown here is derived from an EMBL/GenBank/DDBJ whole genome shotgun (WGS) entry which is preliminary data.</text>
</comment>
<dbReference type="AlphaFoldDB" id="A0AAD7TBS1"/>
<evidence type="ECO:0000313" key="3">
    <source>
        <dbReference type="Proteomes" id="UP001221898"/>
    </source>
</evidence>
<dbReference type="GO" id="GO:0005737">
    <property type="term" value="C:cytoplasm"/>
    <property type="evidence" value="ECO:0007669"/>
    <property type="project" value="TreeGrafter"/>
</dbReference>
<reference evidence="2" key="1">
    <citation type="journal article" date="2023" name="Science">
        <title>Genome structures resolve the early diversification of teleost fishes.</title>
        <authorList>
            <person name="Parey E."/>
            <person name="Louis A."/>
            <person name="Montfort J."/>
            <person name="Bouchez O."/>
            <person name="Roques C."/>
            <person name="Iampietro C."/>
            <person name="Lluch J."/>
            <person name="Castinel A."/>
            <person name="Donnadieu C."/>
            <person name="Desvignes T."/>
            <person name="Floi Bucao C."/>
            <person name="Jouanno E."/>
            <person name="Wen M."/>
            <person name="Mejri S."/>
            <person name="Dirks R."/>
            <person name="Jansen H."/>
            <person name="Henkel C."/>
            <person name="Chen W.J."/>
            <person name="Zahm M."/>
            <person name="Cabau C."/>
            <person name="Klopp C."/>
            <person name="Thompson A.W."/>
            <person name="Robinson-Rechavi M."/>
            <person name="Braasch I."/>
            <person name="Lecointre G."/>
            <person name="Bobe J."/>
            <person name="Postlethwait J.H."/>
            <person name="Berthelot C."/>
            <person name="Roest Crollius H."/>
            <person name="Guiguen Y."/>
        </authorList>
    </citation>
    <scope>NUCLEOTIDE SEQUENCE</scope>
    <source>
        <strain evidence="2">NC1722</strain>
    </source>
</reference>
<sequence>MMQQILRDMFIEPDLLAELNEEQKHILFYKIREEQVRRWTEWASQDGGLPGPPRGGGGKGVQWLLGQDGDVWVWVMGEAPGDKPYQEIVTELMEDRARRQAQHEAQELCSICGVKVTL</sequence>
<proteinExistence type="predicted"/>
<organism evidence="2 3">
    <name type="scientific">Aldrovandia affinis</name>
    <dbReference type="NCBI Taxonomy" id="143900"/>
    <lineage>
        <taxon>Eukaryota</taxon>
        <taxon>Metazoa</taxon>
        <taxon>Chordata</taxon>
        <taxon>Craniata</taxon>
        <taxon>Vertebrata</taxon>
        <taxon>Euteleostomi</taxon>
        <taxon>Actinopterygii</taxon>
        <taxon>Neopterygii</taxon>
        <taxon>Teleostei</taxon>
        <taxon>Notacanthiformes</taxon>
        <taxon>Halosauridae</taxon>
        <taxon>Aldrovandia</taxon>
    </lineage>
</organism>
<gene>
    <name evidence="2" type="ORF">AAFF_G00136940</name>
</gene>
<protein>
    <submittedName>
        <fullName evidence="2">Uncharacterized protein</fullName>
    </submittedName>
</protein>
<keyword evidence="3" id="KW-1185">Reference proteome</keyword>
<evidence type="ECO:0000256" key="1">
    <source>
        <dbReference type="ARBA" id="ARBA00022999"/>
    </source>
</evidence>
<accession>A0AAD7TBS1</accession>
<dbReference type="PANTHER" id="PTHR14388:SF7">
    <property type="entry name" value="SH2 DOMAIN-CONTAINING PROTEIN 4B"/>
    <property type="match status" value="1"/>
</dbReference>
<keyword evidence="1" id="KW-0727">SH2 domain</keyword>
<name>A0AAD7TBS1_9TELE</name>
<dbReference type="EMBL" id="JAINUG010000002">
    <property type="protein sequence ID" value="KAJ8417985.1"/>
    <property type="molecule type" value="Genomic_DNA"/>
</dbReference>
<dbReference type="Proteomes" id="UP001221898">
    <property type="component" value="Unassembled WGS sequence"/>
</dbReference>
<dbReference type="PANTHER" id="PTHR14388">
    <property type="entry name" value="T CELL-SPECIFIC ADAPTER PROTEIN TSAD"/>
    <property type="match status" value="1"/>
</dbReference>
<evidence type="ECO:0000313" key="2">
    <source>
        <dbReference type="EMBL" id="KAJ8417985.1"/>
    </source>
</evidence>